<organism evidence="1 2">
    <name type="scientific">Nocardioides simplex</name>
    <name type="common">Arthrobacter simplex</name>
    <dbReference type="NCBI Taxonomy" id="2045"/>
    <lineage>
        <taxon>Bacteria</taxon>
        <taxon>Bacillati</taxon>
        <taxon>Actinomycetota</taxon>
        <taxon>Actinomycetes</taxon>
        <taxon>Propionibacteriales</taxon>
        <taxon>Nocardioidaceae</taxon>
        <taxon>Pimelobacter</taxon>
    </lineage>
</organism>
<evidence type="ECO:0000313" key="1">
    <source>
        <dbReference type="EMBL" id="AIY16717.1"/>
    </source>
</evidence>
<dbReference type="Gene3D" id="3.20.20.140">
    <property type="entry name" value="Metal-dependent hydrolases"/>
    <property type="match status" value="1"/>
</dbReference>
<dbReference type="STRING" id="2045.KR76_07950"/>
<proteinExistence type="predicted"/>
<dbReference type="CDD" id="cd01292">
    <property type="entry name" value="metallo-dependent_hydrolases"/>
    <property type="match status" value="1"/>
</dbReference>
<protein>
    <submittedName>
        <fullName evidence="1">Uncharacterized protein</fullName>
    </submittedName>
</protein>
<dbReference type="GO" id="GO:0016831">
    <property type="term" value="F:carboxy-lyase activity"/>
    <property type="evidence" value="ECO:0007669"/>
    <property type="project" value="InterPro"/>
</dbReference>
<dbReference type="HOGENOM" id="CLU_044590_0_0_11"/>
<sequence>MTDGEAAEVRAFWQRLGLPGLMDLHVHFLPPPIERAVWREFDNGGELIGRDWPIRYRFDADERLRLLRDFGVRRFPTLPYAHKPGVAGFLNDWSRAFAAEVPEVLWTATFYPEPEAPSYVAELVRDGVAVFKVHSQVGRFHVDDPLLDGVWEVLEDSGTPVVAHVGSGPVGTPYTGPEAMTRLLARFPRLQVVVAHLGAPETADFVTLAERYDGVHLDTSMALAPFFTDPHGGRGEPARDLVPRLGALRHKVVYGSDFPTLPFRYAEQLGWLADLDLGDDWLRDVCWHNAVRLVGDPVAAS</sequence>
<evidence type="ECO:0000313" key="2">
    <source>
        <dbReference type="Proteomes" id="UP000030300"/>
    </source>
</evidence>
<dbReference type="Proteomes" id="UP000030300">
    <property type="component" value="Chromosome"/>
</dbReference>
<dbReference type="GO" id="GO:0019748">
    <property type="term" value="P:secondary metabolic process"/>
    <property type="evidence" value="ECO:0007669"/>
    <property type="project" value="TreeGrafter"/>
</dbReference>
<dbReference type="InterPro" id="IPR032465">
    <property type="entry name" value="ACMSD"/>
</dbReference>
<keyword evidence="2" id="KW-1185">Reference proteome</keyword>
<dbReference type="eggNOG" id="COG2159">
    <property type="taxonomic scope" value="Bacteria"/>
</dbReference>
<name>A0A0A1DJ72_NOCSI</name>
<dbReference type="InterPro" id="IPR032466">
    <property type="entry name" value="Metal_Hydrolase"/>
</dbReference>
<dbReference type="GO" id="GO:0016787">
    <property type="term" value="F:hydrolase activity"/>
    <property type="evidence" value="ECO:0007669"/>
    <property type="project" value="InterPro"/>
</dbReference>
<dbReference type="PANTHER" id="PTHR21240:SF28">
    <property type="entry name" value="ISO-OROTATE DECARBOXYLASE (EUROFUNG)"/>
    <property type="match status" value="1"/>
</dbReference>
<dbReference type="EMBL" id="CP009896">
    <property type="protein sequence ID" value="AIY16717.1"/>
    <property type="molecule type" value="Genomic_DNA"/>
</dbReference>
<dbReference type="RefSeq" id="WP_038677596.1">
    <property type="nucleotide sequence ID" value="NZ_BJMC01000017.1"/>
</dbReference>
<dbReference type="PANTHER" id="PTHR21240">
    <property type="entry name" value="2-AMINO-3-CARBOXYLMUCONATE-6-SEMIALDEHYDE DECARBOXYLASE"/>
    <property type="match status" value="1"/>
</dbReference>
<dbReference type="GeneID" id="96608854"/>
<accession>A0A0A1DJ72</accession>
<dbReference type="GO" id="GO:0005737">
    <property type="term" value="C:cytoplasm"/>
    <property type="evidence" value="ECO:0007669"/>
    <property type="project" value="TreeGrafter"/>
</dbReference>
<dbReference type="AlphaFoldDB" id="A0A0A1DJ72"/>
<dbReference type="InterPro" id="IPR006680">
    <property type="entry name" value="Amidohydro-rel"/>
</dbReference>
<dbReference type="KEGG" id="psim:KR76_07950"/>
<dbReference type="SUPFAM" id="SSF51556">
    <property type="entry name" value="Metallo-dependent hydrolases"/>
    <property type="match status" value="1"/>
</dbReference>
<reference evidence="1 2" key="1">
    <citation type="journal article" date="2015" name="Genome Announc.">
        <title>Complete Genome Sequence of Steroid-Transforming Nocardioides simplex VKM Ac-2033D.</title>
        <authorList>
            <person name="Shtratnikova V.Y."/>
            <person name="Schelkunov M.I."/>
            <person name="Pekov Y.A."/>
            <person name="Fokina V.V."/>
            <person name="Logacheva M.D."/>
            <person name="Sokolov S.L."/>
            <person name="Bragin E.Y."/>
            <person name="Ashapkin V.V."/>
            <person name="Donova M.V."/>
        </authorList>
    </citation>
    <scope>NUCLEOTIDE SEQUENCE [LARGE SCALE GENOMIC DNA]</scope>
    <source>
        <strain evidence="1 2">VKM Ac-2033D</strain>
    </source>
</reference>
<gene>
    <name evidence="1" type="ORF">KR76_07950</name>
</gene>
<dbReference type="Pfam" id="PF04909">
    <property type="entry name" value="Amidohydro_2"/>
    <property type="match status" value="1"/>
</dbReference>